<evidence type="ECO:0000256" key="1">
    <source>
        <dbReference type="ARBA" id="ARBA00022527"/>
    </source>
</evidence>
<feature type="compositionally biased region" description="Low complexity" evidence="9">
    <location>
        <begin position="425"/>
        <end position="443"/>
    </location>
</feature>
<feature type="domain" description="Protein kinase" evidence="10">
    <location>
        <begin position="98"/>
        <end position="403"/>
    </location>
</feature>
<evidence type="ECO:0000256" key="9">
    <source>
        <dbReference type="SAM" id="MobiDB-lite"/>
    </source>
</evidence>
<evidence type="ECO:0000256" key="8">
    <source>
        <dbReference type="PIRSR" id="PIRSR630616-3"/>
    </source>
</evidence>
<feature type="active site" description="Proton acceptor" evidence="6">
    <location>
        <position position="239"/>
    </location>
</feature>
<evidence type="ECO:0000259" key="10">
    <source>
        <dbReference type="PROSITE" id="PS50011"/>
    </source>
</evidence>
<keyword evidence="12" id="KW-1185">Reference proteome</keyword>
<dbReference type="GO" id="GO:0005524">
    <property type="term" value="F:ATP binding"/>
    <property type="evidence" value="ECO:0007669"/>
    <property type="project" value="UniProtKB-KW"/>
</dbReference>
<keyword evidence="3 7" id="KW-0547">Nucleotide-binding</keyword>
<dbReference type="FunFam" id="3.30.200.20:FF:000425">
    <property type="entry name" value="Putative calcium/calmodulin-dependent protein kinase"/>
    <property type="match status" value="1"/>
</dbReference>
<dbReference type="CDD" id="cd14096">
    <property type="entry name" value="STKc_RCK1-like"/>
    <property type="match status" value="1"/>
</dbReference>
<proteinExistence type="predicted"/>
<feature type="binding site" evidence="7">
    <location>
        <position position="290"/>
    </location>
    <ligand>
        <name>ATP</name>
        <dbReference type="ChEBI" id="CHEBI:30616"/>
    </ligand>
</feature>
<evidence type="ECO:0000256" key="7">
    <source>
        <dbReference type="PIRSR" id="PIRSR630616-2"/>
    </source>
</evidence>
<evidence type="ECO:0000256" key="2">
    <source>
        <dbReference type="ARBA" id="ARBA00022679"/>
    </source>
</evidence>
<name>A0AAD5EC21_UMBRA</name>
<evidence type="ECO:0000256" key="5">
    <source>
        <dbReference type="ARBA" id="ARBA00022840"/>
    </source>
</evidence>
<dbReference type="PROSITE" id="PS00108">
    <property type="entry name" value="PROTEIN_KINASE_ST"/>
    <property type="match status" value="1"/>
</dbReference>
<dbReference type="Pfam" id="PF00069">
    <property type="entry name" value="Pkinase"/>
    <property type="match status" value="1"/>
</dbReference>
<feature type="region of interest" description="Disordered" evidence="9">
    <location>
        <begin position="13"/>
        <end position="39"/>
    </location>
</feature>
<dbReference type="InterPro" id="IPR000719">
    <property type="entry name" value="Prot_kinase_dom"/>
</dbReference>
<dbReference type="Gene3D" id="3.30.200.20">
    <property type="entry name" value="Phosphorylase Kinase, domain 1"/>
    <property type="match status" value="1"/>
</dbReference>
<feature type="region of interest" description="Disordered" evidence="9">
    <location>
        <begin position="406"/>
        <end position="443"/>
    </location>
</feature>
<feature type="region of interest" description="Disordered" evidence="9">
    <location>
        <begin position="635"/>
        <end position="656"/>
    </location>
</feature>
<dbReference type="GO" id="GO:0004674">
    <property type="term" value="F:protein serine/threonine kinase activity"/>
    <property type="evidence" value="ECO:0007669"/>
    <property type="project" value="UniProtKB-KW"/>
</dbReference>
<evidence type="ECO:0000256" key="4">
    <source>
        <dbReference type="ARBA" id="ARBA00022777"/>
    </source>
</evidence>
<dbReference type="SMART" id="SM00220">
    <property type="entry name" value="S_TKc"/>
    <property type="match status" value="1"/>
</dbReference>
<dbReference type="PANTHER" id="PTHR24350">
    <property type="entry name" value="SERINE/THREONINE-PROTEIN KINASE IAL-RELATED"/>
    <property type="match status" value="1"/>
</dbReference>
<evidence type="ECO:0000313" key="12">
    <source>
        <dbReference type="Proteomes" id="UP001206595"/>
    </source>
</evidence>
<comment type="caution">
    <text evidence="11">The sequence shown here is derived from an EMBL/GenBank/DDBJ whole genome shotgun (WGS) entry which is preliminary data.</text>
</comment>
<protein>
    <recommendedName>
        <fullName evidence="10">Protein kinase domain-containing protein</fullName>
    </recommendedName>
</protein>
<feature type="compositionally biased region" description="Polar residues" evidence="9">
    <location>
        <begin position="414"/>
        <end position="424"/>
    </location>
</feature>
<feature type="region of interest" description="Disordered" evidence="9">
    <location>
        <begin position="253"/>
        <end position="275"/>
    </location>
</feature>
<dbReference type="RefSeq" id="XP_051445179.1">
    <property type="nucleotide sequence ID" value="XM_051588609.1"/>
</dbReference>
<dbReference type="PROSITE" id="PS50011">
    <property type="entry name" value="PROTEIN_KINASE_DOM"/>
    <property type="match status" value="1"/>
</dbReference>
<feature type="binding site" evidence="7">
    <location>
        <position position="127"/>
    </location>
    <ligand>
        <name>ATP</name>
        <dbReference type="ChEBI" id="CHEBI:30616"/>
    </ligand>
</feature>
<dbReference type="InterPro" id="IPR008271">
    <property type="entry name" value="Ser/Thr_kinase_AS"/>
</dbReference>
<evidence type="ECO:0000256" key="6">
    <source>
        <dbReference type="PIRSR" id="PIRSR630616-1"/>
    </source>
</evidence>
<reference evidence="11" key="1">
    <citation type="submission" date="2021-06" db="EMBL/GenBank/DDBJ databases">
        <authorList>
            <consortium name="DOE Joint Genome Institute"/>
            <person name="Mondo S.J."/>
            <person name="Amses K.R."/>
            <person name="Simmons D.R."/>
            <person name="Longcore J.E."/>
            <person name="Seto K."/>
            <person name="Alves G.H."/>
            <person name="Bonds A.E."/>
            <person name="Quandt C.A."/>
            <person name="Davis W.J."/>
            <person name="Chang Y."/>
            <person name="Letcher P.M."/>
            <person name="Powell M.J."/>
            <person name="Kuo A."/>
            <person name="Labutti K."/>
            <person name="Pangilinan J."/>
            <person name="Andreopoulos W."/>
            <person name="Tritt A."/>
            <person name="Riley R."/>
            <person name="Hundley H."/>
            <person name="Johnson J."/>
            <person name="Lipzen A."/>
            <person name="Barry K."/>
            <person name="Berbee M.L."/>
            <person name="Buchler N.E."/>
            <person name="Grigoriev I.V."/>
            <person name="Spatafora J.W."/>
            <person name="Stajich J.E."/>
            <person name="James T.Y."/>
        </authorList>
    </citation>
    <scope>NUCLEOTIDE SEQUENCE</scope>
    <source>
        <strain evidence="11">AG</strain>
    </source>
</reference>
<dbReference type="InterPro" id="IPR011009">
    <property type="entry name" value="Kinase-like_dom_sf"/>
</dbReference>
<dbReference type="SUPFAM" id="SSF56112">
    <property type="entry name" value="Protein kinase-like (PK-like)"/>
    <property type="match status" value="1"/>
</dbReference>
<accession>A0AAD5EC21</accession>
<keyword evidence="5 7" id="KW-0067">ATP-binding</keyword>
<evidence type="ECO:0000313" key="11">
    <source>
        <dbReference type="EMBL" id="KAI8580175.1"/>
    </source>
</evidence>
<dbReference type="Proteomes" id="UP001206595">
    <property type="component" value="Unassembled WGS sequence"/>
</dbReference>
<keyword evidence="2" id="KW-0808">Transferase</keyword>
<feature type="binding site" evidence="7">
    <location>
        <begin position="243"/>
        <end position="244"/>
    </location>
    <ligand>
        <name>ATP</name>
        <dbReference type="ChEBI" id="CHEBI:30616"/>
    </ligand>
</feature>
<gene>
    <name evidence="11" type="ORF">K450DRAFT_238508</name>
</gene>
<keyword evidence="4" id="KW-0418">Kinase</keyword>
<feature type="cross-link" description="Glycyl lysine isopeptide (Lys-Gly) (interchain with G-Cter in SUMO2)" evidence="8">
    <location>
        <position position="241"/>
    </location>
</feature>
<dbReference type="Gene3D" id="1.10.510.10">
    <property type="entry name" value="Transferase(Phosphotransferase) domain 1"/>
    <property type="match status" value="1"/>
</dbReference>
<evidence type="ECO:0000256" key="3">
    <source>
        <dbReference type="ARBA" id="ARBA00022741"/>
    </source>
</evidence>
<sequence length="656" mass="74462">MLDQIKNLIKHGKNTVGAASAQGQDESVSSDKFGKQREADASLLKHPDQQHMDDAAQNLSDTVPKNQHMTNQEKAARIVEEENLSKNTMPVYRGLERFQLLEKMGDGAFSNVYRAYDTVTEEQVAVKVVRKFELDQSEVNRAHLHPALKKKTKATERANILKEIQIMRSVKHQNVVQLISFSESDEYYFLVLELCNGGELFHRIVRMTYFSEDLSRHVIKQVAEAIRHMHEDCGVVHRDIKPENILFDSIPIIPSKNQPQRHPDDEPKEDEGEFRPDVGGGGIGLVKIADFGLSKIIWDQSTMTPCGTVGYTAPEIVRDQRYSKSVDMWALGCVLYTILCGFPPFYDESIQLLTEKVARGYYTFLSPWWDPISASAKDLISHLLCVDPNKRYTIDEFLNHPWVKNEPFHPLPKQPNNVQGATPLQAQAQQQHQQQQYQQPAHNQQFDSFDSDYSDHHDIRTGTPMNIDTPNDIPGVSDGNKRADVFSPGVGAMKELFDVTYAVQRMDAEKQRRKVQGQRHVPVLTADDLEDMYVESSSDETESDQSTEDAQYSMANLRHELDKTIAPNVDQNNLLQVSQRNKIAAEMAKRKAGVTAGGIVINKYPYQNQAQNQPQHRTKRAPFELNMAKATLLSKRKHPVDYTKGGQEQPLGQRNF</sequence>
<dbReference type="AlphaFoldDB" id="A0AAD5EC21"/>
<dbReference type="GeneID" id="75913954"/>
<dbReference type="InterPro" id="IPR030616">
    <property type="entry name" value="Aur-like"/>
</dbReference>
<dbReference type="EMBL" id="MU620914">
    <property type="protein sequence ID" value="KAI8580175.1"/>
    <property type="molecule type" value="Genomic_DNA"/>
</dbReference>
<keyword evidence="1" id="KW-0723">Serine/threonine-protein kinase</keyword>
<reference evidence="11" key="2">
    <citation type="journal article" date="2022" name="Proc. Natl. Acad. Sci. U.S.A.">
        <title>Diploid-dominant life cycles characterize the early evolution of Fungi.</title>
        <authorList>
            <person name="Amses K.R."/>
            <person name="Simmons D.R."/>
            <person name="Longcore J.E."/>
            <person name="Mondo S.J."/>
            <person name="Seto K."/>
            <person name="Jeronimo G.H."/>
            <person name="Bonds A.E."/>
            <person name="Quandt C.A."/>
            <person name="Davis W.J."/>
            <person name="Chang Y."/>
            <person name="Federici B.A."/>
            <person name="Kuo A."/>
            <person name="LaButti K."/>
            <person name="Pangilinan J."/>
            <person name="Andreopoulos W."/>
            <person name="Tritt A."/>
            <person name="Riley R."/>
            <person name="Hundley H."/>
            <person name="Johnson J."/>
            <person name="Lipzen A."/>
            <person name="Barry K."/>
            <person name="Lang B.F."/>
            <person name="Cuomo C.A."/>
            <person name="Buchler N.E."/>
            <person name="Grigoriev I.V."/>
            <person name="Spatafora J.W."/>
            <person name="Stajich J.E."/>
            <person name="James T.Y."/>
        </authorList>
    </citation>
    <scope>NUCLEOTIDE SEQUENCE</scope>
    <source>
        <strain evidence="11">AG</strain>
    </source>
</reference>
<organism evidence="11 12">
    <name type="scientific">Umbelopsis ramanniana AG</name>
    <dbReference type="NCBI Taxonomy" id="1314678"/>
    <lineage>
        <taxon>Eukaryota</taxon>
        <taxon>Fungi</taxon>
        <taxon>Fungi incertae sedis</taxon>
        <taxon>Mucoromycota</taxon>
        <taxon>Mucoromycotina</taxon>
        <taxon>Umbelopsidomycetes</taxon>
        <taxon>Umbelopsidales</taxon>
        <taxon>Umbelopsidaceae</taxon>
        <taxon>Umbelopsis</taxon>
    </lineage>
</organism>